<sequence>MPVETHGGDRSKITLDLHMAELKRFMTDNNYMVMITDKNFGIAVIRKDWCIKRCLSLLSDPVQYAVNTTSTGQISILGWTKLKAYRLFERCLQLAHSELLTQFQGTIYRVLNLEELNKRWLNRLLIRDDNDAAIDPLIVLKSQLNPVWNYFDAKELQTGIVSSCSCTGPGCNDLVVHDSVLVRLGENHPRAEQVEAGGLVALAADPMDSLFLPVGRPPQAVSEPPALSSSDCWVIADVQKLKFANKCALLDCKKPELRAPVDWSTYQIEDQIVAPFKSMEIGWD</sequence>
<dbReference type="OrthoDB" id="2757393at2759"/>
<accession>F8NDB4</accession>
<dbReference type="GeneID" id="18813792"/>
<evidence type="ECO:0000313" key="1">
    <source>
        <dbReference type="EMBL" id="EGO30198.1"/>
    </source>
</evidence>
<name>F8NDB4_SERL9</name>
<dbReference type="AlphaFoldDB" id="F8NDB4"/>
<dbReference type="HOGENOM" id="CLU_980601_0_0_1"/>
<proteinExistence type="predicted"/>
<organism>
    <name type="scientific">Serpula lacrymans var. lacrymans (strain S7.9)</name>
    <name type="common">Dry rot fungus</name>
    <dbReference type="NCBI Taxonomy" id="578457"/>
    <lineage>
        <taxon>Eukaryota</taxon>
        <taxon>Fungi</taxon>
        <taxon>Dikarya</taxon>
        <taxon>Basidiomycota</taxon>
        <taxon>Agaricomycotina</taxon>
        <taxon>Agaricomycetes</taxon>
        <taxon>Agaricomycetidae</taxon>
        <taxon>Boletales</taxon>
        <taxon>Coniophorineae</taxon>
        <taxon>Serpulaceae</taxon>
        <taxon>Serpula</taxon>
    </lineage>
</organism>
<reference evidence="1" key="1">
    <citation type="submission" date="2011-04" db="EMBL/GenBank/DDBJ databases">
        <title>Evolution of plant cell wall degrading machinery underlies the functional diversity of forest fungi.</title>
        <authorList>
            <consortium name="US DOE Joint Genome Institute (JGI-PGF)"/>
            <person name="Eastwood D.C."/>
            <person name="Floudas D."/>
            <person name="Binder M."/>
            <person name="Majcherczyk A."/>
            <person name="Schneider P."/>
            <person name="Aerts A."/>
            <person name="Asiegbu F.O."/>
            <person name="Baker S.E."/>
            <person name="Barry K."/>
            <person name="Bendiksby M."/>
            <person name="Blumentritt M."/>
            <person name="Coutinho P.M."/>
            <person name="Cullen D."/>
            <person name="Cullen D."/>
            <person name="Gathman A."/>
            <person name="Goodell B."/>
            <person name="Henrissat B."/>
            <person name="Ihrmark K."/>
            <person name="Kauserud H."/>
            <person name="Kohler A."/>
            <person name="LaButti K."/>
            <person name="Lapidus A."/>
            <person name="Lavin J.L."/>
            <person name="Lee Y.-H."/>
            <person name="Lindquist E."/>
            <person name="Lilly W."/>
            <person name="Lucas S."/>
            <person name="Morin E."/>
            <person name="Murat C."/>
            <person name="Oguiza J.A."/>
            <person name="Park J."/>
            <person name="Pisabarro A.G."/>
            <person name="Riley R."/>
            <person name="Rosling A."/>
            <person name="Salamov A."/>
            <person name="Schmidt O."/>
            <person name="Schmutz J."/>
            <person name="Skrede I."/>
            <person name="Stenlid J."/>
            <person name="Wiebenga A."/>
            <person name="Xie X."/>
            <person name="Kues U."/>
            <person name="Hibbett D.S."/>
            <person name="Hoffmeister D."/>
            <person name="Hogberg N."/>
            <person name="Martin F."/>
            <person name="Grigoriev I.V."/>
            <person name="Watkinson S.C."/>
        </authorList>
    </citation>
    <scope>NUCLEOTIDE SEQUENCE</scope>
    <source>
        <strain evidence="1">S7.9</strain>
    </source>
</reference>
<dbReference type="EMBL" id="GL945428">
    <property type="protein sequence ID" value="EGO30198.1"/>
    <property type="molecule type" value="Genomic_DNA"/>
</dbReference>
<dbReference type="KEGG" id="sla:SERLADRAFT_431668"/>
<gene>
    <name evidence="1" type="ORF">SERLADRAFT_431668</name>
</gene>
<protein>
    <submittedName>
        <fullName evidence="1">Uncharacterized protein</fullName>
    </submittedName>
</protein>
<dbReference type="RefSeq" id="XP_007312082.1">
    <property type="nucleotide sequence ID" value="XM_007312020.1"/>
</dbReference>
<dbReference type="Proteomes" id="UP000008064">
    <property type="component" value="Unassembled WGS sequence"/>
</dbReference>